<keyword evidence="1" id="KW-0808">Transferase</keyword>
<keyword evidence="1" id="KW-0489">Methyltransferase</keyword>
<sequence length="249" mass="28022">MVIKLANKLLGQLGYVITKKQMEEPVAGDMMGDEPFMELYQQVKPYTMTSPERLYALHKAVIYTIEKNLPGDFVECGVWRGGSSMMIALTLKQLGVQNRHLYLYDTFEGMSEPTEADKDISGSDAAQLLATHNKTAGIWAFADLQDVQQNMQLTGYPTANIHYVQGKVEDTIPATIPAAIALLRLDTDWYESTKHELIHLYPLLANNGALIIDDFGHWQGAKKAVLEYFDKQPVLLNRIDYTGRIIIKL</sequence>
<dbReference type="InterPro" id="IPR008884">
    <property type="entry name" value="TylF_MeTrfase"/>
</dbReference>
<dbReference type="SUPFAM" id="SSF53335">
    <property type="entry name" value="S-adenosyl-L-methionine-dependent methyltransferases"/>
    <property type="match status" value="1"/>
</dbReference>
<accession>A0A6I6GIX6</accession>
<name>A0A6I6GIX6_9BACT</name>
<dbReference type="GO" id="GO:0032259">
    <property type="term" value="P:methylation"/>
    <property type="evidence" value="ECO:0007669"/>
    <property type="project" value="UniProtKB-KW"/>
</dbReference>
<keyword evidence="2" id="KW-1185">Reference proteome</keyword>
<dbReference type="KEGG" id="fls:GLV81_05545"/>
<dbReference type="AlphaFoldDB" id="A0A6I6GIX6"/>
<dbReference type="RefSeq" id="WP_157477571.1">
    <property type="nucleotide sequence ID" value="NZ_CP046566.1"/>
</dbReference>
<dbReference type="PANTHER" id="PTHR40036">
    <property type="entry name" value="MACROCIN O-METHYLTRANSFERASE"/>
    <property type="match status" value="1"/>
</dbReference>
<evidence type="ECO:0000313" key="1">
    <source>
        <dbReference type="EMBL" id="QGW27628.1"/>
    </source>
</evidence>
<dbReference type="PANTHER" id="PTHR40036:SF1">
    <property type="entry name" value="MACROCIN O-METHYLTRANSFERASE"/>
    <property type="match status" value="1"/>
</dbReference>
<dbReference type="InterPro" id="IPR029063">
    <property type="entry name" value="SAM-dependent_MTases_sf"/>
</dbReference>
<protein>
    <submittedName>
        <fullName evidence="1">Macrocin O-methyltransferase</fullName>
    </submittedName>
</protein>
<evidence type="ECO:0000313" key="2">
    <source>
        <dbReference type="Proteomes" id="UP000426027"/>
    </source>
</evidence>
<dbReference type="Pfam" id="PF05711">
    <property type="entry name" value="TylF"/>
    <property type="match status" value="1"/>
</dbReference>
<dbReference type="Proteomes" id="UP000426027">
    <property type="component" value="Chromosome"/>
</dbReference>
<dbReference type="EMBL" id="CP046566">
    <property type="protein sequence ID" value="QGW27628.1"/>
    <property type="molecule type" value="Genomic_DNA"/>
</dbReference>
<proteinExistence type="predicted"/>
<gene>
    <name evidence="1" type="ORF">GLV81_05545</name>
</gene>
<reference evidence="1 2" key="1">
    <citation type="submission" date="2019-11" db="EMBL/GenBank/DDBJ databases">
        <authorList>
            <person name="Im W.T."/>
        </authorList>
    </citation>
    <scope>NUCLEOTIDE SEQUENCE [LARGE SCALE GENOMIC DNA]</scope>
    <source>
        <strain evidence="1 2">SB-02</strain>
    </source>
</reference>
<dbReference type="Gene3D" id="3.40.50.150">
    <property type="entry name" value="Vaccinia Virus protein VP39"/>
    <property type="match status" value="1"/>
</dbReference>
<organism evidence="1 2">
    <name type="scientific">Phnomibacter ginsenosidimutans</name>
    <dbReference type="NCBI Taxonomy" id="2676868"/>
    <lineage>
        <taxon>Bacteria</taxon>
        <taxon>Pseudomonadati</taxon>
        <taxon>Bacteroidota</taxon>
        <taxon>Chitinophagia</taxon>
        <taxon>Chitinophagales</taxon>
        <taxon>Chitinophagaceae</taxon>
        <taxon>Phnomibacter</taxon>
    </lineage>
</organism>
<dbReference type="GO" id="GO:0008168">
    <property type="term" value="F:methyltransferase activity"/>
    <property type="evidence" value="ECO:0007669"/>
    <property type="project" value="UniProtKB-KW"/>
</dbReference>